<evidence type="ECO:0000313" key="6">
    <source>
        <dbReference type="Ensembl" id="ENSMMDP00005015424.1"/>
    </source>
</evidence>
<accession>A0A667XTM7</accession>
<dbReference type="Proteomes" id="UP000472263">
    <property type="component" value="Chromosome 18"/>
</dbReference>
<dbReference type="PRINTS" id="PR00304">
    <property type="entry name" value="TCOMPLEXTCP1"/>
</dbReference>
<name>A0A667XTM7_9TELE</name>
<dbReference type="AlphaFoldDB" id="A0A667XTM7"/>
<evidence type="ECO:0000256" key="1">
    <source>
        <dbReference type="ARBA" id="ARBA00022741"/>
    </source>
</evidence>
<organism evidence="6 7">
    <name type="scientific">Myripristis murdjan</name>
    <name type="common">pinecone soldierfish</name>
    <dbReference type="NCBI Taxonomy" id="586833"/>
    <lineage>
        <taxon>Eukaryota</taxon>
        <taxon>Metazoa</taxon>
        <taxon>Chordata</taxon>
        <taxon>Craniata</taxon>
        <taxon>Vertebrata</taxon>
        <taxon>Euteleostomi</taxon>
        <taxon>Actinopterygii</taxon>
        <taxon>Neopterygii</taxon>
        <taxon>Teleostei</taxon>
        <taxon>Neoteleostei</taxon>
        <taxon>Acanthomorphata</taxon>
        <taxon>Holocentriformes</taxon>
        <taxon>Holocentridae</taxon>
        <taxon>Myripristis</taxon>
    </lineage>
</organism>
<dbReference type="GeneTree" id="ENSGT00980000202504"/>
<dbReference type="Pfam" id="PF00118">
    <property type="entry name" value="Cpn60_TCP1"/>
    <property type="match status" value="2"/>
</dbReference>
<reference evidence="6" key="1">
    <citation type="submission" date="2019-06" db="EMBL/GenBank/DDBJ databases">
        <authorList>
            <consortium name="Wellcome Sanger Institute Data Sharing"/>
        </authorList>
    </citation>
    <scope>NUCLEOTIDE SEQUENCE [LARGE SCALE GENOMIC DNA]</scope>
</reference>
<evidence type="ECO:0000313" key="7">
    <source>
        <dbReference type="Proteomes" id="UP000472263"/>
    </source>
</evidence>
<evidence type="ECO:0000256" key="2">
    <source>
        <dbReference type="ARBA" id="ARBA00022840"/>
    </source>
</evidence>
<evidence type="ECO:0000256" key="5">
    <source>
        <dbReference type="SAM" id="MobiDB-lite"/>
    </source>
</evidence>
<keyword evidence="7" id="KW-1185">Reference proteome</keyword>
<evidence type="ECO:0000256" key="4">
    <source>
        <dbReference type="RuleBase" id="RU004187"/>
    </source>
</evidence>
<proteinExistence type="inferred from homology"/>
<feature type="compositionally biased region" description="Basic and acidic residues" evidence="5">
    <location>
        <begin position="234"/>
        <end position="254"/>
    </location>
</feature>
<reference evidence="6" key="3">
    <citation type="submission" date="2025-09" db="UniProtKB">
        <authorList>
            <consortium name="Ensembl"/>
        </authorList>
    </citation>
    <scope>IDENTIFICATION</scope>
</reference>
<dbReference type="Gene3D" id="3.30.260.10">
    <property type="entry name" value="TCP-1-like chaperonin intermediate domain"/>
    <property type="match status" value="1"/>
</dbReference>
<dbReference type="InterPro" id="IPR027413">
    <property type="entry name" value="GROEL-like_equatorial_sf"/>
</dbReference>
<feature type="region of interest" description="Disordered" evidence="5">
    <location>
        <begin position="200"/>
        <end position="262"/>
    </location>
</feature>
<dbReference type="InterPro" id="IPR017998">
    <property type="entry name" value="Chaperone_TCP-1"/>
</dbReference>
<feature type="compositionally biased region" description="Acidic residues" evidence="5">
    <location>
        <begin position="205"/>
        <end position="216"/>
    </location>
</feature>
<keyword evidence="2 4" id="KW-0067">ATP-binding</keyword>
<dbReference type="GO" id="GO:0005524">
    <property type="term" value="F:ATP binding"/>
    <property type="evidence" value="ECO:0007669"/>
    <property type="project" value="UniProtKB-KW"/>
</dbReference>
<dbReference type="PANTHER" id="PTHR11353">
    <property type="entry name" value="CHAPERONIN"/>
    <property type="match status" value="1"/>
</dbReference>
<dbReference type="InterPro" id="IPR027410">
    <property type="entry name" value="TCP-1-like_intermed_sf"/>
</dbReference>
<reference evidence="6" key="2">
    <citation type="submission" date="2025-08" db="UniProtKB">
        <authorList>
            <consortium name="Ensembl"/>
        </authorList>
    </citation>
    <scope>IDENTIFICATION</scope>
</reference>
<dbReference type="SUPFAM" id="SSF48592">
    <property type="entry name" value="GroEL equatorial domain-like"/>
    <property type="match status" value="1"/>
</dbReference>
<dbReference type="Gene3D" id="1.10.560.10">
    <property type="entry name" value="GroEL-like equatorial domain"/>
    <property type="match status" value="2"/>
</dbReference>
<sequence>VSPQRKHPQHILKDVWPCMALAQCLRPCYGPHGLPKCLLFHCPQGFSNLSVNSQDRASALAYMNLSNPQVFTLISAATKQVKEYGDGAGLVLLLASSLLAQASHLLTLGVTGAEIQAGYRLGCGRALVLLEQEICGRLLEPREELQVRAILRPFLACWQPGLDSLLEAVVARCCVGEVWEGVTFAPTCVRVCIELQGAPQATASDTEDNKEAEEEGEGKGEQETEVTGEMSNGEGKKEEEKTSEKPGQNEDSMKKAKKQMSARSGWTWARRYGKRYQVGQKMMEALQQYTLSKIHGSPRKKRQPLNTKSANPQLNLPLQVCMEVEEPLDADACPKVSVTLRSPDQALLNSAQAAVNASLKLYHSFLVEPRLVPGAGAAEVALAVGLTREGLGLVGMEQLVVHAFSQALLEPAKTLGVNSGTPADLAVFQQYGRHWGRKEKGTHACEQPQKMNPPLKHDQEMEQGVMDGLGCKASTIQKATEATLAILSDLLSQTGEE</sequence>
<dbReference type="Ensembl" id="ENSMMDT00005015839.1">
    <property type="protein sequence ID" value="ENSMMDP00005015424.1"/>
    <property type="gene ID" value="ENSMMDG00005007876.1"/>
</dbReference>
<comment type="similarity">
    <text evidence="4">Belongs to the TCP-1 chaperonin family.</text>
</comment>
<dbReference type="InterPro" id="IPR002423">
    <property type="entry name" value="Cpn60/GroEL/TCP-1"/>
</dbReference>
<keyword evidence="3 4" id="KW-0143">Chaperone</keyword>
<protein>
    <submittedName>
        <fullName evidence="6">Uncharacterized protein</fullName>
    </submittedName>
</protein>
<evidence type="ECO:0000256" key="3">
    <source>
        <dbReference type="ARBA" id="ARBA00023186"/>
    </source>
</evidence>
<dbReference type="GO" id="GO:0140662">
    <property type="term" value="F:ATP-dependent protein folding chaperone"/>
    <property type="evidence" value="ECO:0007669"/>
    <property type="project" value="InterPro"/>
</dbReference>
<dbReference type="InParanoid" id="A0A667XTM7"/>
<keyword evidence="1 4" id="KW-0547">Nucleotide-binding</keyword>